<dbReference type="PRINTS" id="PR00412">
    <property type="entry name" value="EPOXHYDRLASE"/>
</dbReference>
<dbReference type="InterPro" id="IPR029058">
    <property type="entry name" value="AB_hydrolase_fold"/>
</dbReference>
<sequence length="243" mass="26805">MLLLHGLGGNASTWDGFLRGGALGHEVWYADLPWQGSSAEPGWTRRCDPQRVVTDLVNGAAPGCAPFDLVVAHSYAAGLVLAALAAGDVRPDAVVLVSPFYRADPASFDWPTISYSLNDFHLVFVEALRVSGASRPARTRREASHRDWMGRQLRDRVGPYGWMAFFDLYLRTPFLRLDEVRVPVLVLRGDADTASRPEDSHQLARALPNARFASLPGCGHFPMIEEPAEFSRVIGQFLESTWS</sequence>
<comment type="caution">
    <text evidence="2">The sequence shown here is derived from an EMBL/GenBank/DDBJ whole genome shotgun (WGS) entry which is preliminary data.</text>
</comment>
<dbReference type="Gene3D" id="3.40.50.1820">
    <property type="entry name" value="alpha/beta hydrolase"/>
    <property type="match status" value="1"/>
</dbReference>
<keyword evidence="3" id="KW-1185">Reference proteome</keyword>
<evidence type="ECO:0000313" key="2">
    <source>
        <dbReference type="EMBL" id="GLH99273.1"/>
    </source>
</evidence>
<evidence type="ECO:0000259" key="1">
    <source>
        <dbReference type="Pfam" id="PF12697"/>
    </source>
</evidence>
<proteinExistence type="predicted"/>
<protein>
    <recommendedName>
        <fullName evidence="1">AB hydrolase-1 domain-containing protein</fullName>
    </recommendedName>
</protein>
<dbReference type="Pfam" id="PF12697">
    <property type="entry name" value="Abhydrolase_6"/>
    <property type="match status" value="1"/>
</dbReference>
<gene>
    <name evidence="2" type="ORF">Pa4123_45480</name>
</gene>
<dbReference type="Proteomes" id="UP001144280">
    <property type="component" value="Unassembled WGS sequence"/>
</dbReference>
<dbReference type="InterPro" id="IPR000073">
    <property type="entry name" value="AB_hydrolase_1"/>
</dbReference>
<dbReference type="EMBL" id="BSDI01000022">
    <property type="protein sequence ID" value="GLH99273.1"/>
    <property type="molecule type" value="Genomic_DNA"/>
</dbReference>
<feature type="domain" description="AB hydrolase-1" evidence="1">
    <location>
        <begin position="2"/>
        <end position="232"/>
    </location>
</feature>
<organism evidence="2 3">
    <name type="scientific">Phytohabitans aurantiacus</name>
    <dbReference type="NCBI Taxonomy" id="3016789"/>
    <lineage>
        <taxon>Bacteria</taxon>
        <taxon>Bacillati</taxon>
        <taxon>Actinomycetota</taxon>
        <taxon>Actinomycetes</taxon>
        <taxon>Micromonosporales</taxon>
        <taxon>Micromonosporaceae</taxon>
    </lineage>
</organism>
<accession>A0ABQ5QXL5</accession>
<evidence type="ECO:0000313" key="3">
    <source>
        <dbReference type="Proteomes" id="UP001144280"/>
    </source>
</evidence>
<dbReference type="PANTHER" id="PTHR43689">
    <property type="entry name" value="HYDROLASE"/>
    <property type="match status" value="1"/>
</dbReference>
<dbReference type="SUPFAM" id="SSF53474">
    <property type="entry name" value="alpha/beta-Hydrolases"/>
    <property type="match status" value="1"/>
</dbReference>
<name>A0ABQ5QXL5_9ACTN</name>
<dbReference type="PANTHER" id="PTHR43689:SF8">
    <property type="entry name" value="ALPHA_BETA-HYDROLASES SUPERFAMILY PROTEIN"/>
    <property type="match status" value="1"/>
</dbReference>
<dbReference type="InterPro" id="IPR000639">
    <property type="entry name" value="Epox_hydrolase-like"/>
</dbReference>
<reference evidence="2" key="1">
    <citation type="submission" date="2022-12" db="EMBL/GenBank/DDBJ databases">
        <title>New Phytohabitans aurantiacus sp. RD004123 nov., an actinomycete isolated from soil.</title>
        <authorList>
            <person name="Triningsih D.W."/>
            <person name="Harunari E."/>
            <person name="Igarashi Y."/>
        </authorList>
    </citation>
    <scope>NUCLEOTIDE SEQUENCE</scope>
    <source>
        <strain evidence="2">RD004123</strain>
    </source>
</reference>